<dbReference type="Gene3D" id="1.20.144.10">
    <property type="entry name" value="Phosphatidic acid phosphatase type 2/haloperoxidase"/>
    <property type="match status" value="1"/>
</dbReference>
<name>A0A834ZKC7_TETSI</name>
<reference evidence="4 5" key="1">
    <citation type="submission" date="2020-04" db="EMBL/GenBank/DDBJ databases">
        <title>Plant Genome Project.</title>
        <authorList>
            <person name="Zhang R.-G."/>
        </authorList>
    </citation>
    <scope>NUCLEOTIDE SEQUENCE [LARGE SCALE GENOMIC DNA]</scope>
    <source>
        <strain evidence="4">YNK0</strain>
        <tissue evidence="4">Leaf</tissue>
    </source>
</reference>
<protein>
    <recommendedName>
        <fullName evidence="3">Phosphatidic acid phosphatase type 2/haloperoxidase domain-containing protein</fullName>
    </recommendedName>
</protein>
<organism evidence="4 5">
    <name type="scientific">Tetracentron sinense</name>
    <name type="common">Spur-leaf</name>
    <dbReference type="NCBI Taxonomy" id="13715"/>
    <lineage>
        <taxon>Eukaryota</taxon>
        <taxon>Viridiplantae</taxon>
        <taxon>Streptophyta</taxon>
        <taxon>Embryophyta</taxon>
        <taxon>Tracheophyta</taxon>
        <taxon>Spermatophyta</taxon>
        <taxon>Magnoliopsida</taxon>
        <taxon>Trochodendrales</taxon>
        <taxon>Trochodendraceae</taxon>
        <taxon>Tetracentron</taxon>
    </lineage>
</organism>
<keyword evidence="1" id="KW-0378">Hydrolase</keyword>
<dbReference type="OrthoDB" id="302705at2759"/>
<dbReference type="GO" id="GO:0047874">
    <property type="term" value="F:dolichyldiphosphatase activity"/>
    <property type="evidence" value="ECO:0007669"/>
    <property type="project" value="TreeGrafter"/>
</dbReference>
<dbReference type="InterPro" id="IPR036938">
    <property type="entry name" value="PAP2/HPO_sf"/>
</dbReference>
<proteinExistence type="predicted"/>
<dbReference type="InterPro" id="IPR000326">
    <property type="entry name" value="PAP2/HPO"/>
</dbReference>
<keyword evidence="2" id="KW-0472">Membrane</keyword>
<evidence type="ECO:0000256" key="1">
    <source>
        <dbReference type="ARBA" id="ARBA00022801"/>
    </source>
</evidence>
<keyword evidence="2" id="KW-1133">Transmembrane helix</keyword>
<feature type="domain" description="Phosphatidic acid phosphatase type 2/haloperoxidase" evidence="3">
    <location>
        <begin position="131"/>
        <end position="240"/>
    </location>
</feature>
<feature type="transmembrane region" description="Helical" evidence="2">
    <location>
        <begin position="225"/>
        <end position="243"/>
    </location>
</feature>
<dbReference type="Proteomes" id="UP000655225">
    <property type="component" value="Unassembled WGS sequence"/>
</dbReference>
<comment type="caution">
    <text evidence="4">The sequence shown here is derived from an EMBL/GenBank/DDBJ whole genome shotgun (WGS) entry which is preliminary data.</text>
</comment>
<dbReference type="FunFam" id="1.20.144.10:FF:000026">
    <property type="entry name" value="Lipid phosphate phosphatase epsilon 2 chloroplastic"/>
    <property type="match status" value="1"/>
</dbReference>
<dbReference type="SMART" id="SM00014">
    <property type="entry name" value="acidPPc"/>
    <property type="match status" value="1"/>
</dbReference>
<dbReference type="SUPFAM" id="SSF48317">
    <property type="entry name" value="Acid phosphatase/Vanadium-dependent haloperoxidase"/>
    <property type="match status" value="1"/>
</dbReference>
<dbReference type="OMA" id="HDALIMW"/>
<dbReference type="AlphaFoldDB" id="A0A834ZKC7"/>
<dbReference type="GO" id="GO:0006487">
    <property type="term" value="P:protein N-linked glycosylation"/>
    <property type="evidence" value="ECO:0007669"/>
    <property type="project" value="TreeGrafter"/>
</dbReference>
<keyword evidence="2" id="KW-0812">Transmembrane</keyword>
<dbReference type="Pfam" id="PF01569">
    <property type="entry name" value="PAP2"/>
    <property type="match status" value="1"/>
</dbReference>
<dbReference type="GO" id="GO:0005789">
    <property type="term" value="C:endoplasmic reticulum membrane"/>
    <property type="evidence" value="ECO:0007669"/>
    <property type="project" value="TreeGrafter"/>
</dbReference>
<accession>A0A834ZKC7</accession>
<keyword evidence="5" id="KW-1185">Reference proteome</keyword>
<sequence length="285" mass="31598">MSPTVVSYRSTFRFSPFLPSRLKSLKPNSSFLVSKPVFCSGFISRRPVCDKNRVWGSKTMTELIRIDAFRNSNGDEGVGAIETEALIGNGSSVSRPDNMCGELESTLNRLSKWLVAAFFGVVIIWRHDAEALWAAMGSVVNIVLSVILKQMLNQERPFSTSRSDPGMPSSHAQSIFFAVIFAILSLIEWLGFNGLTVTVGVLAFAVGSYLSWLRVSQRLHTINQVAVGAVVGSIFSILWFWSWDAIVMKAFISTLWVRILVTAAAAGFYLGFLLYLIRHCLVDEQ</sequence>
<evidence type="ECO:0000259" key="3">
    <source>
        <dbReference type="SMART" id="SM00014"/>
    </source>
</evidence>
<gene>
    <name evidence="4" type="ORF">HHK36_010162</name>
</gene>
<dbReference type="PANTHER" id="PTHR11247">
    <property type="entry name" value="PALMITOYL-PROTEIN THIOESTERASE/DOLICHYLDIPHOSPHATASE 1"/>
    <property type="match status" value="1"/>
</dbReference>
<evidence type="ECO:0000313" key="4">
    <source>
        <dbReference type="EMBL" id="KAF8405261.1"/>
    </source>
</evidence>
<feature type="transmembrane region" description="Helical" evidence="2">
    <location>
        <begin position="255"/>
        <end position="277"/>
    </location>
</feature>
<evidence type="ECO:0000313" key="5">
    <source>
        <dbReference type="Proteomes" id="UP000655225"/>
    </source>
</evidence>
<feature type="transmembrane region" description="Helical" evidence="2">
    <location>
        <begin position="131"/>
        <end position="148"/>
    </location>
</feature>
<feature type="transmembrane region" description="Helical" evidence="2">
    <location>
        <begin position="169"/>
        <end position="187"/>
    </location>
</feature>
<feature type="transmembrane region" description="Helical" evidence="2">
    <location>
        <begin position="107"/>
        <end position="125"/>
    </location>
</feature>
<dbReference type="EMBL" id="JABCRI010000006">
    <property type="protein sequence ID" value="KAF8405261.1"/>
    <property type="molecule type" value="Genomic_DNA"/>
</dbReference>
<dbReference type="GO" id="GO:0008610">
    <property type="term" value="P:lipid biosynthetic process"/>
    <property type="evidence" value="ECO:0007669"/>
    <property type="project" value="TreeGrafter"/>
</dbReference>
<dbReference type="PANTHER" id="PTHR11247:SF40">
    <property type="entry name" value="LIPID PHOSPHATE PHOSPHATASE EPSILON 1, CHLOROPLASTIC"/>
    <property type="match status" value="1"/>
</dbReference>
<evidence type="ECO:0000256" key="2">
    <source>
        <dbReference type="SAM" id="Phobius"/>
    </source>
</evidence>